<dbReference type="InterPro" id="IPR043160">
    <property type="entry name" value="Dynein_C_barrel"/>
</dbReference>
<organism evidence="3 4">
    <name type="scientific">Rotaria magnacalcarata</name>
    <dbReference type="NCBI Taxonomy" id="392030"/>
    <lineage>
        <taxon>Eukaryota</taxon>
        <taxon>Metazoa</taxon>
        <taxon>Spiralia</taxon>
        <taxon>Gnathifera</taxon>
        <taxon>Rotifera</taxon>
        <taxon>Eurotatoria</taxon>
        <taxon>Bdelloidea</taxon>
        <taxon>Philodinida</taxon>
        <taxon>Philodinidae</taxon>
        <taxon>Rotaria</taxon>
    </lineage>
</organism>
<dbReference type="GO" id="GO:0051959">
    <property type="term" value="F:dynein light intermediate chain binding"/>
    <property type="evidence" value="ECO:0007669"/>
    <property type="project" value="InterPro"/>
</dbReference>
<dbReference type="FunFam" id="1.20.1270.280:FF:000002">
    <property type="entry name" value="Dynein heavy chain 5, axonemal"/>
    <property type="match status" value="1"/>
</dbReference>
<dbReference type="Pfam" id="PF18199">
    <property type="entry name" value="Dynein_C"/>
    <property type="match status" value="1"/>
</dbReference>
<dbReference type="GO" id="GO:0045505">
    <property type="term" value="F:dynein intermediate chain binding"/>
    <property type="evidence" value="ECO:0007669"/>
    <property type="project" value="InterPro"/>
</dbReference>
<dbReference type="Gene3D" id="1.20.1270.280">
    <property type="match status" value="1"/>
</dbReference>
<dbReference type="GO" id="GO:0007018">
    <property type="term" value="P:microtubule-based movement"/>
    <property type="evidence" value="ECO:0007669"/>
    <property type="project" value="InterPro"/>
</dbReference>
<dbReference type="GO" id="GO:0030286">
    <property type="term" value="C:dynein complex"/>
    <property type="evidence" value="ECO:0007669"/>
    <property type="project" value="InterPro"/>
</dbReference>
<name>A0A8S2KE76_9BILA</name>
<dbReference type="FunFam" id="3.10.490.20:FF:000010">
    <property type="entry name" value="Dynein heavy chain, putative"/>
    <property type="match status" value="1"/>
</dbReference>
<dbReference type="InterPro" id="IPR041228">
    <property type="entry name" value="Dynein_C"/>
</dbReference>
<dbReference type="Gene3D" id="3.10.490.20">
    <property type="match status" value="1"/>
</dbReference>
<reference evidence="3" key="1">
    <citation type="submission" date="2021-02" db="EMBL/GenBank/DDBJ databases">
        <authorList>
            <person name="Nowell W R."/>
        </authorList>
    </citation>
    <scope>NUCLEOTIDE SEQUENCE</scope>
</reference>
<dbReference type="InterPro" id="IPR041658">
    <property type="entry name" value="AAA_lid_11"/>
</dbReference>
<gene>
    <name evidence="3" type="ORF">SMN809_LOCUS3447</name>
</gene>
<evidence type="ECO:0000259" key="1">
    <source>
        <dbReference type="Pfam" id="PF18198"/>
    </source>
</evidence>
<evidence type="ECO:0008006" key="5">
    <source>
        <dbReference type="Google" id="ProtNLM"/>
    </source>
</evidence>
<proteinExistence type="predicted"/>
<protein>
    <recommendedName>
        <fullName evidence="5">Dynein heavy chain</fullName>
    </recommendedName>
</protein>
<dbReference type="Gene3D" id="1.10.8.720">
    <property type="entry name" value="Region D6 of dynein motor"/>
    <property type="match status" value="1"/>
</dbReference>
<evidence type="ECO:0000313" key="4">
    <source>
        <dbReference type="Proteomes" id="UP000676336"/>
    </source>
</evidence>
<dbReference type="AlphaFoldDB" id="A0A8S2KE76"/>
<dbReference type="Pfam" id="PF18198">
    <property type="entry name" value="AAA_lid_11"/>
    <property type="match status" value="1"/>
</dbReference>
<feature type="domain" description="Dynein heavy chain C-terminal" evidence="2">
    <location>
        <begin position="130"/>
        <end position="435"/>
    </location>
</feature>
<dbReference type="Proteomes" id="UP000676336">
    <property type="component" value="Unassembled WGS sequence"/>
</dbReference>
<accession>A0A8S2KE76</accession>
<dbReference type="EMBL" id="CAJOBI010000718">
    <property type="protein sequence ID" value="CAF3841129.1"/>
    <property type="molecule type" value="Genomic_DNA"/>
</dbReference>
<evidence type="ECO:0000259" key="2">
    <source>
        <dbReference type="Pfam" id="PF18199"/>
    </source>
</evidence>
<feature type="non-terminal residue" evidence="3">
    <location>
        <position position="1"/>
    </location>
</feature>
<dbReference type="InterPro" id="IPR026983">
    <property type="entry name" value="DHC"/>
</dbReference>
<comment type="caution">
    <text evidence="3">The sequence shown here is derived from an EMBL/GenBank/DDBJ whole genome shotgun (WGS) entry which is preliminary data.</text>
</comment>
<dbReference type="InterPro" id="IPR042219">
    <property type="entry name" value="AAA_lid_11_sf"/>
</dbReference>
<dbReference type="PANTHER" id="PTHR46961">
    <property type="entry name" value="DYNEIN HEAVY CHAIN 1, AXONEMAL-LIKE PROTEIN"/>
    <property type="match status" value="1"/>
</dbReference>
<sequence length="438" mass="50920">KFGPLGWNIPYEFNQSDFNATVQFIQNYLDDMDSAKQMQWKTIHYMISEVQYGGRVTDDFDKRLLKTYVKCWFRDETFDANFQFEDKTYRIPKMARIEDVFDYIETIPNYDSGKVFGLSPLANDRYQEDTTKKVLDTILSIQPKEARGGAGETREAVIYRLATETLEKLPPDYIAHEVKERLAKLEPMNIFLRQEIDRFQRVLNAVRRTLIDLKLAIDGTIVMNEELRDALDRMYDAKIPNVWLKLSWESSTLGAWFTDLYARNEQYRSWLKLDKDSRPIAFWMTGFFNPQGFLTAMRQEVTRANQGWSLDNVVLTNKVTRMDREMLKDPPREGLYVYGLYIEGAKIKNGVLDELKANEKVLTHLMPVIHISAEADFGTGAAPTKQDRRPVYYAPVYKKPRRTDRNFVCTLKLECPPGEKAGPDVWALRGVALLCDTK</sequence>
<evidence type="ECO:0000313" key="3">
    <source>
        <dbReference type="EMBL" id="CAF3841129.1"/>
    </source>
</evidence>
<feature type="domain" description="Dynein heavy chain AAA lid" evidence="1">
    <location>
        <begin position="1"/>
        <end position="120"/>
    </location>
</feature>
<dbReference type="PANTHER" id="PTHR46961:SF19">
    <property type="entry name" value="DYNEIN HEAVY CHAIN 5, AXONEMAL"/>
    <property type="match status" value="1"/>
</dbReference>